<reference evidence="1 2" key="1">
    <citation type="journal article" date="2018" name="PLoS Genet.">
        <title>Population sequencing reveals clonal diversity and ancestral inbreeding in the grapevine cultivar Chardonnay.</title>
        <authorList>
            <person name="Roach M.J."/>
            <person name="Johnson D.L."/>
            <person name="Bohlmann J."/>
            <person name="van Vuuren H.J."/>
            <person name="Jones S.J."/>
            <person name="Pretorius I.S."/>
            <person name="Schmidt S.A."/>
            <person name="Borneman A.R."/>
        </authorList>
    </citation>
    <scope>NUCLEOTIDE SEQUENCE [LARGE SCALE GENOMIC DNA]</scope>
    <source>
        <strain evidence="2">cv. Chardonnay</strain>
        <tissue evidence="1">Leaf</tissue>
    </source>
</reference>
<accession>A0A438IZD5</accession>
<evidence type="ECO:0000313" key="1">
    <source>
        <dbReference type="EMBL" id="RVX02075.1"/>
    </source>
</evidence>
<proteinExistence type="predicted"/>
<sequence length="204" mass="23547">MKNQALELHSPLPKSFKVCKEKQRGKASKVKRRKEDSSCSLLLHFWSTYRSPFFTCYIPFQSSGSQESNASNRVRFGVEMRKIWPSEANCSSFSKYGCYVMAWMQSHGNFSHPEVISYELLEGEVFNSKFCINPLEPISMAIERSERDGLEVVRNPKRPIGAWIHYYNNQLAMMKEKDKGGKINDDVRSNIAIYIFRLDAPPSE</sequence>
<dbReference type="Proteomes" id="UP000288805">
    <property type="component" value="Unassembled WGS sequence"/>
</dbReference>
<protein>
    <submittedName>
        <fullName evidence="1">Uncharacterized protein</fullName>
    </submittedName>
</protein>
<name>A0A438IZD5_VITVI</name>
<evidence type="ECO:0000313" key="2">
    <source>
        <dbReference type="Proteomes" id="UP000288805"/>
    </source>
</evidence>
<comment type="caution">
    <text evidence="1">The sequence shown here is derived from an EMBL/GenBank/DDBJ whole genome shotgun (WGS) entry which is preliminary data.</text>
</comment>
<organism evidence="1 2">
    <name type="scientific">Vitis vinifera</name>
    <name type="common">Grape</name>
    <dbReference type="NCBI Taxonomy" id="29760"/>
    <lineage>
        <taxon>Eukaryota</taxon>
        <taxon>Viridiplantae</taxon>
        <taxon>Streptophyta</taxon>
        <taxon>Embryophyta</taxon>
        <taxon>Tracheophyta</taxon>
        <taxon>Spermatophyta</taxon>
        <taxon>Magnoliopsida</taxon>
        <taxon>eudicotyledons</taxon>
        <taxon>Gunneridae</taxon>
        <taxon>Pentapetalae</taxon>
        <taxon>rosids</taxon>
        <taxon>Vitales</taxon>
        <taxon>Vitaceae</taxon>
        <taxon>Viteae</taxon>
        <taxon>Vitis</taxon>
    </lineage>
</organism>
<dbReference type="EMBL" id="QGNW01000072">
    <property type="protein sequence ID" value="RVX02075.1"/>
    <property type="molecule type" value="Genomic_DNA"/>
</dbReference>
<gene>
    <name evidence="1" type="ORF">CK203_025484</name>
</gene>
<dbReference type="AlphaFoldDB" id="A0A438IZD5"/>